<evidence type="ECO:0000313" key="2">
    <source>
        <dbReference type="Proteomes" id="UP000004994"/>
    </source>
</evidence>
<keyword evidence="2" id="KW-1185">Reference proteome</keyword>
<dbReference type="Gramene" id="Solyc03g044673.1.1">
    <property type="protein sequence ID" value="Solyc03g044673.1.1"/>
    <property type="gene ID" value="Solyc03g044673.1"/>
</dbReference>
<dbReference type="PANTHER" id="PTHR46481">
    <property type="entry name" value="ZINC FINGER BED DOMAIN-CONTAINING PROTEIN 4"/>
    <property type="match status" value="1"/>
</dbReference>
<proteinExistence type="predicted"/>
<reference evidence="1" key="2">
    <citation type="submission" date="2019-01" db="UniProtKB">
        <authorList>
            <consortium name="EnsemblPlants"/>
        </authorList>
    </citation>
    <scope>IDENTIFICATION</scope>
    <source>
        <strain evidence="1">cv. Heinz 1706</strain>
    </source>
</reference>
<dbReference type="PANTHER" id="PTHR46481:SF6">
    <property type="entry name" value="ZINC FINGER BED DOMAIN-CONTAINING PROTEIN RICESLEEPER 2-LIKE"/>
    <property type="match status" value="1"/>
</dbReference>
<reference evidence="1" key="1">
    <citation type="journal article" date="2012" name="Nature">
        <title>The tomato genome sequence provides insights into fleshy fruit evolution.</title>
        <authorList>
            <consortium name="Tomato Genome Consortium"/>
        </authorList>
    </citation>
    <scope>NUCLEOTIDE SEQUENCE [LARGE SCALE GENOMIC DNA]</scope>
    <source>
        <strain evidence="1">cv. Heinz 1706</strain>
    </source>
</reference>
<evidence type="ECO:0000313" key="1">
    <source>
        <dbReference type="EnsemblPlants" id="Solyc03g044673.1.1"/>
    </source>
</evidence>
<name>A0A3Q7FJM4_SOLLC</name>
<sequence length="226" mass="25805">MALMLAVKKSFLHNVASDERFCALILFMDHNIEASVEEVQESATRTSNLNRHHLIHQKKANSQGTPVDHEQYREKIARAIVRHNYPFNFVEHEGIRDIHVFLNPAVKTLSRNTARADVCKLGSVLGPKLINMLTELGIEKKIFLITLDDACYNEDIVERLIDHFTLMDSLLSDGKKSIRYLKGSKARKIKFVECIKNPSLKLNGKVLDADFRCCPSKVDWVKANDF</sequence>
<organism evidence="1">
    <name type="scientific">Solanum lycopersicum</name>
    <name type="common">Tomato</name>
    <name type="synonym">Lycopersicon esculentum</name>
    <dbReference type="NCBI Taxonomy" id="4081"/>
    <lineage>
        <taxon>Eukaryota</taxon>
        <taxon>Viridiplantae</taxon>
        <taxon>Streptophyta</taxon>
        <taxon>Embryophyta</taxon>
        <taxon>Tracheophyta</taxon>
        <taxon>Spermatophyta</taxon>
        <taxon>Magnoliopsida</taxon>
        <taxon>eudicotyledons</taxon>
        <taxon>Gunneridae</taxon>
        <taxon>Pentapetalae</taxon>
        <taxon>asterids</taxon>
        <taxon>lamiids</taxon>
        <taxon>Solanales</taxon>
        <taxon>Solanaceae</taxon>
        <taxon>Solanoideae</taxon>
        <taxon>Solaneae</taxon>
        <taxon>Solanum</taxon>
        <taxon>Solanum subgen. Lycopersicon</taxon>
    </lineage>
</organism>
<dbReference type="AlphaFoldDB" id="A0A3Q7FJM4"/>
<dbReference type="InterPro" id="IPR052035">
    <property type="entry name" value="ZnF_BED_domain_contain"/>
</dbReference>
<dbReference type="EnsemblPlants" id="Solyc03g044673.1.1">
    <property type="protein sequence ID" value="Solyc03g044673.1.1"/>
    <property type="gene ID" value="Solyc03g044673.1"/>
</dbReference>
<dbReference type="InParanoid" id="A0A3Q7FJM4"/>
<accession>A0A3Q7FJM4</accession>
<protein>
    <submittedName>
        <fullName evidence="1">Uncharacterized protein</fullName>
    </submittedName>
</protein>
<dbReference type="Proteomes" id="UP000004994">
    <property type="component" value="Chromosome 3"/>
</dbReference>